<accession>A0A8H6VSW8</accession>
<gene>
    <name evidence="2" type="ORF">MIND_01177400</name>
</gene>
<evidence type="ECO:0000313" key="3">
    <source>
        <dbReference type="Proteomes" id="UP000636479"/>
    </source>
</evidence>
<dbReference type="GeneID" id="59350805"/>
<proteinExistence type="predicted"/>
<comment type="caution">
    <text evidence="2">The sequence shown here is derived from an EMBL/GenBank/DDBJ whole genome shotgun (WGS) entry which is preliminary data.</text>
</comment>
<feature type="compositionally biased region" description="Acidic residues" evidence="1">
    <location>
        <begin position="19"/>
        <end position="33"/>
    </location>
</feature>
<dbReference type="Pfam" id="PF09365">
    <property type="entry name" value="DUF2461"/>
    <property type="match status" value="2"/>
</dbReference>
<dbReference type="AlphaFoldDB" id="A0A8H6VSW8"/>
<evidence type="ECO:0000256" key="1">
    <source>
        <dbReference type="SAM" id="MobiDB-lite"/>
    </source>
</evidence>
<dbReference type="OrthoDB" id="2537769at2759"/>
<dbReference type="Proteomes" id="UP000636479">
    <property type="component" value="Unassembled WGS sequence"/>
</dbReference>
<organism evidence="2 3">
    <name type="scientific">Mycena indigotica</name>
    <dbReference type="NCBI Taxonomy" id="2126181"/>
    <lineage>
        <taxon>Eukaryota</taxon>
        <taxon>Fungi</taxon>
        <taxon>Dikarya</taxon>
        <taxon>Basidiomycota</taxon>
        <taxon>Agaricomycotina</taxon>
        <taxon>Agaricomycetes</taxon>
        <taxon>Agaricomycetidae</taxon>
        <taxon>Agaricales</taxon>
        <taxon>Marasmiineae</taxon>
        <taxon>Mycenaceae</taxon>
        <taxon>Mycena</taxon>
    </lineage>
</organism>
<sequence>MAKAKPAPRKRTRDANTPSEEEFDDSDALDDSDTEKKQKKRKRASPTKKKPAPRKKRKTDSDGEAELELEDGQEIVGVVVQAPKTGRVPPGQISQNTFDFLLQLKDPKCNDREWFKLHDPVYRQAEQEWKDFVEVFTELLVEADDQIPPLPPKDVIHRIYRDASLANSMAYLTPLLRRDSPTIRHHTKRVSQPAFRGVGEKASSHFVGHIILNIFFSMIKPGNQSIIAAGTWCPAKSELDTLRANIKRDSSRLRGIISGATFVKRFGKAEAGARRNIFGREDELKVAPKGVEKTHPDIDLLKCRSFAVSHEFTDAQVLAPDFKQTVVDSVRLCMPFVHCLNDMMTTVPEEEDE</sequence>
<feature type="region of interest" description="Disordered" evidence="1">
    <location>
        <begin position="1"/>
        <end position="69"/>
    </location>
</feature>
<dbReference type="RefSeq" id="XP_037215215.1">
    <property type="nucleotide sequence ID" value="XM_037368289.1"/>
</dbReference>
<dbReference type="EMBL" id="JACAZF010000011">
    <property type="protein sequence ID" value="KAF7292787.1"/>
    <property type="molecule type" value="Genomic_DNA"/>
</dbReference>
<protein>
    <submittedName>
        <fullName evidence="2">Uncharacterized protein</fullName>
    </submittedName>
</protein>
<keyword evidence="3" id="KW-1185">Reference proteome</keyword>
<dbReference type="InterPro" id="IPR012808">
    <property type="entry name" value="CHP02453"/>
</dbReference>
<feature type="compositionally biased region" description="Basic residues" evidence="1">
    <location>
        <begin position="1"/>
        <end position="12"/>
    </location>
</feature>
<name>A0A8H6VSW8_9AGAR</name>
<feature type="compositionally biased region" description="Basic residues" evidence="1">
    <location>
        <begin position="37"/>
        <end position="58"/>
    </location>
</feature>
<reference evidence="2" key="1">
    <citation type="submission" date="2020-05" db="EMBL/GenBank/DDBJ databases">
        <title>Mycena genomes resolve the evolution of fungal bioluminescence.</title>
        <authorList>
            <person name="Tsai I.J."/>
        </authorList>
    </citation>
    <scope>NUCLEOTIDE SEQUENCE</scope>
    <source>
        <strain evidence="2">171206Taipei</strain>
    </source>
</reference>
<dbReference type="PANTHER" id="PTHR36452">
    <property type="entry name" value="CHROMOSOME 12, WHOLE GENOME SHOTGUN SEQUENCE"/>
    <property type="match status" value="1"/>
</dbReference>
<dbReference type="PANTHER" id="PTHR36452:SF1">
    <property type="entry name" value="DUF2461 DOMAIN-CONTAINING PROTEIN"/>
    <property type="match status" value="1"/>
</dbReference>
<evidence type="ECO:0000313" key="2">
    <source>
        <dbReference type="EMBL" id="KAF7292787.1"/>
    </source>
</evidence>